<keyword evidence="2" id="KW-0472">Membrane</keyword>
<evidence type="ECO:0000313" key="4">
    <source>
        <dbReference type="Proteomes" id="UP000886998"/>
    </source>
</evidence>
<name>A0A8X6XPL4_9ARAC</name>
<accession>A0A8X6XPL4</accession>
<dbReference type="Proteomes" id="UP000886998">
    <property type="component" value="Unassembled WGS sequence"/>
</dbReference>
<comment type="caution">
    <text evidence="3">The sequence shown here is derived from an EMBL/GenBank/DDBJ whole genome shotgun (WGS) entry which is preliminary data.</text>
</comment>
<gene>
    <name evidence="3" type="ORF">TNIN_40811</name>
</gene>
<feature type="region of interest" description="Disordered" evidence="1">
    <location>
        <begin position="62"/>
        <end position="135"/>
    </location>
</feature>
<proteinExistence type="predicted"/>
<sequence>MLPSVCFHQRFPYWSLILGVSLKVFLAAIVFNPSPCLGILRADIHSILLSRLNPLVFPNFSPAESSCEESSEKSIRGRFPPSSIQSDRITRRWPRRRGSKEGPTSRVRSATAGTSRDHTGRNPYPIRSKAGSRKRLRKACDDMDFEYTPHQAI</sequence>
<evidence type="ECO:0000256" key="2">
    <source>
        <dbReference type="SAM" id="Phobius"/>
    </source>
</evidence>
<protein>
    <submittedName>
        <fullName evidence="3">Uncharacterized protein</fullName>
    </submittedName>
</protein>
<reference evidence="3" key="1">
    <citation type="submission" date="2020-08" db="EMBL/GenBank/DDBJ databases">
        <title>Multicomponent nature underlies the extraordinary mechanical properties of spider dragline silk.</title>
        <authorList>
            <person name="Kono N."/>
            <person name="Nakamura H."/>
            <person name="Mori M."/>
            <person name="Yoshida Y."/>
            <person name="Ohtoshi R."/>
            <person name="Malay A.D."/>
            <person name="Moran D.A.P."/>
            <person name="Tomita M."/>
            <person name="Numata K."/>
            <person name="Arakawa K."/>
        </authorList>
    </citation>
    <scope>NUCLEOTIDE SEQUENCE</scope>
</reference>
<keyword evidence="4" id="KW-1185">Reference proteome</keyword>
<keyword evidence="2" id="KW-0812">Transmembrane</keyword>
<evidence type="ECO:0000313" key="3">
    <source>
        <dbReference type="EMBL" id="GFY57832.1"/>
    </source>
</evidence>
<keyword evidence="2" id="KW-1133">Transmembrane helix</keyword>
<evidence type="ECO:0000256" key="1">
    <source>
        <dbReference type="SAM" id="MobiDB-lite"/>
    </source>
</evidence>
<dbReference type="EMBL" id="BMAV01011767">
    <property type="protein sequence ID" value="GFY57832.1"/>
    <property type="molecule type" value="Genomic_DNA"/>
</dbReference>
<organism evidence="3 4">
    <name type="scientific">Trichonephila inaurata madagascariensis</name>
    <dbReference type="NCBI Taxonomy" id="2747483"/>
    <lineage>
        <taxon>Eukaryota</taxon>
        <taxon>Metazoa</taxon>
        <taxon>Ecdysozoa</taxon>
        <taxon>Arthropoda</taxon>
        <taxon>Chelicerata</taxon>
        <taxon>Arachnida</taxon>
        <taxon>Araneae</taxon>
        <taxon>Araneomorphae</taxon>
        <taxon>Entelegynae</taxon>
        <taxon>Araneoidea</taxon>
        <taxon>Nephilidae</taxon>
        <taxon>Trichonephila</taxon>
        <taxon>Trichonephila inaurata</taxon>
    </lineage>
</organism>
<feature type="transmembrane region" description="Helical" evidence="2">
    <location>
        <begin position="12"/>
        <end position="31"/>
    </location>
</feature>
<dbReference type="AlphaFoldDB" id="A0A8X6XPL4"/>